<evidence type="ECO:0000256" key="6">
    <source>
        <dbReference type="SAM" id="MobiDB-lite"/>
    </source>
</evidence>
<evidence type="ECO:0000313" key="8">
    <source>
        <dbReference type="EMBL" id="KQJ91923.2"/>
    </source>
</evidence>
<keyword evidence="3" id="KW-0238">DNA-binding</keyword>
<reference evidence="8" key="2">
    <citation type="submission" date="2017-06" db="EMBL/GenBank/DDBJ databases">
        <title>WGS assembly of Brachypodium distachyon.</title>
        <authorList>
            <consortium name="The International Brachypodium Initiative"/>
            <person name="Lucas S."/>
            <person name="Harmon-Smith M."/>
            <person name="Lail K."/>
            <person name="Tice H."/>
            <person name="Grimwood J."/>
            <person name="Bruce D."/>
            <person name="Barry K."/>
            <person name="Shu S."/>
            <person name="Lindquist E."/>
            <person name="Wang M."/>
            <person name="Pitluck S."/>
            <person name="Vogel J.P."/>
            <person name="Garvin D.F."/>
            <person name="Mockler T.C."/>
            <person name="Schmutz J."/>
            <person name="Rokhsar D."/>
            <person name="Bevan M.W."/>
        </authorList>
    </citation>
    <scope>NUCLEOTIDE SEQUENCE</scope>
    <source>
        <strain evidence="8">Bd21</strain>
    </source>
</reference>
<dbReference type="ExpressionAtlas" id="A0A0Q3HUE6">
    <property type="expression patterns" value="baseline and differential"/>
</dbReference>
<organism evidence="8">
    <name type="scientific">Brachypodium distachyon</name>
    <name type="common">Purple false brome</name>
    <name type="synonym">Trachynia distachya</name>
    <dbReference type="NCBI Taxonomy" id="15368"/>
    <lineage>
        <taxon>Eukaryota</taxon>
        <taxon>Viridiplantae</taxon>
        <taxon>Streptophyta</taxon>
        <taxon>Embryophyta</taxon>
        <taxon>Tracheophyta</taxon>
        <taxon>Spermatophyta</taxon>
        <taxon>Magnoliopsida</taxon>
        <taxon>Liliopsida</taxon>
        <taxon>Poales</taxon>
        <taxon>Poaceae</taxon>
        <taxon>BOP clade</taxon>
        <taxon>Pooideae</taxon>
        <taxon>Stipodae</taxon>
        <taxon>Brachypodieae</taxon>
        <taxon>Brachypodium</taxon>
    </lineage>
</organism>
<keyword evidence="10" id="KW-1185">Reference proteome</keyword>
<dbReference type="Gene3D" id="2.170.150.80">
    <property type="entry name" value="NAC domain"/>
    <property type="match status" value="1"/>
</dbReference>
<dbReference type="InterPro" id="IPR036093">
    <property type="entry name" value="NAC_dom_sf"/>
</dbReference>
<evidence type="ECO:0000256" key="1">
    <source>
        <dbReference type="ARBA" id="ARBA00004123"/>
    </source>
</evidence>
<dbReference type="EMBL" id="CM000883">
    <property type="protein sequence ID" value="KQJ91923.2"/>
    <property type="molecule type" value="Genomic_DNA"/>
</dbReference>
<protein>
    <recommendedName>
        <fullName evidence="7">NAC domain-containing protein</fullName>
    </recommendedName>
</protein>
<evidence type="ECO:0000256" key="2">
    <source>
        <dbReference type="ARBA" id="ARBA00023015"/>
    </source>
</evidence>
<dbReference type="GO" id="GO:0005634">
    <property type="term" value="C:nucleus"/>
    <property type="evidence" value="ECO:0007669"/>
    <property type="project" value="UniProtKB-SubCell"/>
</dbReference>
<feature type="domain" description="NAC" evidence="7">
    <location>
        <begin position="10"/>
        <end position="169"/>
    </location>
</feature>
<proteinExistence type="predicted"/>
<evidence type="ECO:0000259" key="7">
    <source>
        <dbReference type="PROSITE" id="PS51005"/>
    </source>
</evidence>
<dbReference type="Proteomes" id="UP000008810">
    <property type="component" value="Chromosome 4"/>
</dbReference>
<dbReference type="Gramene" id="KQJ91923">
    <property type="protein sequence ID" value="KQJ91923"/>
    <property type="gene ID" value="BRADI_4g40880v3"/>
</dbReference>
<dbReference type="SUPFAM" id="SSF101941">
    <property type="entry name" value="NAC domain"/>
    <property type="match status" value="1"/>
</dbReference>
<comment type="subcellular location">
    <subcellularLocation>
        <location evidence="1">Nucleus</location>
    </subcellularLocation>
</comment>
<dbReference type="InterPro" id="IPR003441">
    <property type="entry name" value="NAC-dom"/>
</dbReference>
<reference evidence="8 9" key="1">
    <citation type="journal article" date="2010" name="Nature">
        <title>Genome sequencing and analysis of the model grass Brachypodium distachyon.</title>
        <authorList>
            <consortium name="International Brachypodium Initiative"/>
        </authorList>
    </citation>
    <scope>NUCLEOTIDE SEQUENCE [LARGE SCALE GENOMIC DNA]</scope>
    <source>
        <strain evidence="8 9">Bd21</strain>
    </source>
</reference>
<dbReference type="AlphaFoldDB" id="A0A0Q3HUE6"/>
<evidence type="ECO:0000313" key="9">
    <source>
        <dbReference type="EnsemblPlants" id="KQJ91923"/>
    </source>
</evidence>
<dbReference type="PANTHER" id="PTHR31719">
    <property type="entry name" value="NAC TRANSCRIPTION FACTOR 56"/>
    <property type="match status" value="1"/>
</dbReference>
<dbReference type="GO" id="GO:0006355">
    <property type="term" value="P:regulation of DNA-templated transcription"/>
    <property type="evidence" value="ECO:0007669"/>
    <property type="project" value="InterPro"/>
</dbReference>
<keyword evidence="4" id="KW-0804">Transcription</keyword>
<gene>
    <name evidence="8" type="ORF">BRADI_4g40880v3</name>
</gene>
<keyword evidence="5" id="KW-0539">Nucleus</keyword>
<dbReference type="PANTHER" id="PTHR31719:SF179">
    <property type="entry name" value="OS08G0148400 PROTEIN"/>
    <property type="match status" value="1"/>
</dbReference>
<evidence type="ECO:0000313" key="10">
    <source>
        <dbReference type="Proteomes" id="UP000008810"/>
    </source>
</evidence>
<dbReference type="PROSITE" id="PS51005">
    <property type="entry name" value="NAC"/>
    <property type="match status" value="1"/>
</dbReference>
<dbReference type="Pfam" id="PF02365">
    <property type="entry name" value="NAM"/>
    <property type="match status" value="1"/>
</dbReference>
<sequence>METGEEMKEVFYLCRFDPEPAEAVTYYLPRLLPGSPPPPPPLPRGIDRLIHRADVYARSPADLAASFPPAPKAGFTGDRFFLTPCRRIPGRRGNKSARVVAGEGTWVIQKTREILDGAGGAKVGEVRNLSFSSKKGEATSGWVMEEYRCLLPQAAFDDGEMVLCKIHLSRNASAAARQESAAYLLHRQSQERAEPVSAHAAPNTKRAAPVAADLPVPSPKKTRLAAPLPVPVPAGASRFTCSPEELLGGGLAAQETPPVEAGKRVDEYAASLEGFLGRPEEVETAPLAGGDEPKQWLAASGSDEVSSSSMAAEDGGELLGRLSTDADRNSCQRACKNIHSFIHCQFDYSLSEFMPSFLQVHVQLTRITMSIVVFWTSGLNLAFCQMYSSST</sequence>
<dbReference type="InParanoid" id="A0A0Q3HUE6"/>
<dbReference type="OrthoDB" id="696608at2759"/>
<evidence type="ECO:0000256" key="4">
    <source>
        <dbReference type="ARBA" id="ARBA00023163"/>
    </source>
</evidence>
<accession>A0A0Q3HUE6</accession>
<evidence type="ECO:0000256" key="3">
    <source>
        <dbReference type="ARBA" id="ARBA00023125"/>
    </source>
</evidence>
<dbReference type="GO" id="GO:0003677">
    <property type="term" value="F:DNA binding"/>
    <property type="evidence" value="ECO:0007669"/>
    <property type="project" value="UniProtKB-KW"/>
</dbReference>
<keyword evidence="2" id="KW-0805">Transcription regulation</keyword>
<feature type="region of interest" description="Disordered" evidence="6">
    <location>
        <begin position="188"/>
        <end position="229"/>
    </location>
</feature>
<reference evidence="9" key="3">
    <citation type="submission" date="2018-08" db="UniProtKB">
        <authorList>
            <consortium name="EnsemblPlants"/>
        </authorList>
    </citation>
    <scope>IDENTIFICATION</scope>
    <source>
        <strain evidence="9">cv. Bd21</strain>
    </source>
</reference>
<evidence type="ECO:0000256" key="5">
    <source>
        <dbReference type="ARBA" id="ARBA00023242"/>
    </source>
</evidence>
<name>A0A0Q3HUE6_BRADI</name>
<dbReference type="EnsemblPlants" id="KQJ91923">
    <property type="protein sequence ID" value="KQJ91923"/>
    <property type="gene ID" value="BRADI_4g40880v3"/>
</dbReference>